<name>A0A317V2D5_9EURO</name>
<comment type="caution">
    <text evidence="2">The sequence shown here is derived from an EMBL/GenBank/DDBJ whole genome shotgun (WGS) entry which is preliminary data.</text>
</comment>
<sequence length="520" mass="55549">MTSATAPNRGLVVFSGGSAANNLVDVFNAVRESKHCPLSYIIPISDNGGSSSELIRIFGGPGIGDVRSRLVRLIPESPPDSERAAIKTLFNHRLSADASTAHGEWHAIVDGTSILWTAITPAKRELIRSFFNLLNLEILKRARPPSSTFDFTSASVGNLFLTGARLFSGSFESAIYLLGSICDVPSDLVRVIPAINSNFSHHISASLANDTVIVGQNSISHPSEATALQPRPGSRPPSLLLADGGEYLEETPTTTTTPTYEDDQDHPPGSLPTLRNKNIRFNKSQNEELPSRITRIWYINPYGQEIRPPANPRVIEALRAAQAIIYSIGSLYTSIIPSLILRGVGQAIATGPARHKILILNGSLDRETGPACQPFTAVDFVEAVTRAGEESRGRGALGLVSSGGSTSISSGVGVGDDLGKKPLPYASYVTHILHLDGPGTPRVDRERLAEMGIETLRLYGRKIVATGSDGIEVPAGMLYDGTALVQALEVVLGRKGDAMLRGGEGNGLSRRNTLDPGRKR</sequence>
<dbReference type="GO" id="GO:0043743">
    <property type="term" value="F:LPPG:FO 2-phospho-L-lactate transferase activity"/>
    <property type="evidence" value="ECO:0007669"/>
    <property type="project" value="InterPro"/>
</dbReference>
<keyword evidence="3" id="KW-1185">Reference proteome</keyword>
<dbReference type="PANTHER" id="PTHR31240">
    <property type="entry name" value="MATERNAL EFFECT EMBRYO ARREST 18"/>
    <property type="match status" value="1"/>
</dbReference>
<organism evidence="2 3">
    <name type="scientific">Aspergillus heteromorphus CBS 117.55</name>
    <dbReference type="NCBI Taxonomy" id="1448321"/>
    <lineage>
        <taxon>Eukaryota</taxon>
        <taxon>Fungi</taxon>
        <taxon>Dikarya</taxon>
        <taxon>Ascomycota</taxon>
        <taxon>Pezizomycotina</taxon>
        <taxon>Eurotiomycetes</taxon>
        <taxon>Eurotiomycetidae</taxon>
        <taxon>Eurotiales</taxon>
        <taxon>Aspergillaceae</taxon>
        <taxon>Aspergillus</taxon>
        <taxon>Aspergillus subgen. Circumdati</taxon>
    </lineage>
</organism>
<accession>A0A317V2D5</accession>
<dbReference type="STRING" id="1448321.A0A317V2D5"/>
<feature type="region of interest" description="Disordered" evidence="1">
    <location>
        <begin position="250"/>
        <end position="276"/>
    </location>
</feature>
<dbReference type="GeneID" id="37066556"/>
<dbReference type="Gene3D" id="3.40.50.10680">
    <property type="entry name" value="CofD-like domains"/>
    <property type="match status" value="1"/>
</dbReference>
<dbReference type="VEuPathDB" id="FungiDB:BO70DRAFT_366366"/>
<dbReference type="InterPro" id="IPR002882">
    <property type="entry name" value="CofD"/>
</dbReference>
<dbReference type="CDD" id="cd07187">
    <property type="entry name" value="YvcK_like"/>
    <property type="match status" value="1"/>
</dbReference>
<feature type="region of interest" description="Disordered" evidence="1">
    <location>
        <begin position="501"/>
        <end position="520"/>
    </location>
</feature>
<dbReference type="AlphaFoldDB" id="A0A317V2D5"/>
<dbReference type="SUPFAM" id="SSF142338">
    <property type="entry name" value="CofD-like"/>
    <property type="match status" value="1"/>
</dbReference>
<protein>
    <submittedName>
        <fullName evidence="2">UPF0052 domain protein</fullName>
    </submittedName>
</protein>
<dbReference type="InterPro" id="IPR038136">
    <property type="entry name" value="CofD-like_dom_sf"/>
</dbReference>
<dbReference type="Pfam" id="PF01933">
    <property type="entry name" value="CofD"/>
    <property type="match status" value="1"/>
</dbReference>
<evidence type="ECO:0000313" key="3">
    <source>
        <dbReference type="Proteomes" id="UP000247233"/>
    </source>
</evidence>
<gene>
    <name evidence="2" type="ORF">BO70DRAFT_366366</name>
</gene>
<dbReference type="EMBL" id="MSFL01000041">
    <property type="protein sequence ID" value="PWY67188.1"/>
    <property type="molecule type" value="Genomic_DNA"/>
</dbReference>
<evidence type="ECO:0000256" key="1">
    <source>
        <dbReference type="SAM" id="MobiDB-lite"/>
    </source>
</evidence>
<dbReference type="OrthoDB" id="10267139at2759"/>
<dbReference type="RefSeq" id="XP_025394976.1">
    <property type="nucleotide sequence ID" value="XM_025544319.1"/>
</dbReference>
<dbReference type="PANTHER" id="PTHR31240:SF0">
    <property type="entry name" value="MATERNAL EFFECT EMBRYO ARREST 18"/>
    <property type="match status" value="1"/>
</dbReference>
<evidence type="ECO:0000313" key="2">
    <source>
        <dbReference type="EMBL" id="PWY67188.1"/>
    </source>
</evidence>
<reference evidence="2 3" key="1">
    <citation type="submission" date="2016-12" db="EMBL/GenBank/DDBJ databases">
        <title>The genomes of Aspergillus section Nigri reveals drivers in fungal speciation.</title>
        <authorList>
            <consortium name="DOE Joint Genome Institute"/>
            <person name="Vesth T.C."/>
            <person name="Nybo J."/>
            <person name="Theobald S."/>
            <person name="Brandl J."/>
            <person name="Frisvad J.C."/>
            <person name="Nielsen K.F."/>
            <person name="Lyhne E.K."/>
            <person name="Kogle M.E."/>
            <person name="Kuo A."/>
            <person name="Riley R."/>
            <person name="Clum A."/>
            <person name="Nolan M."/>
            <person name="Lipzen A."/>
            <person name="Salamov A."/>
            <person name="Henrissat B."/>
            <person name="Wiebenga A."/>
            <person name="De Vries R.P."/>
            <person name="Grigoriev I.V."/>
            <person name="Mortensen U.H."/>
            <person name="Andersen M.R."/>
            <person name="Baker S.E."/>
        </authorList>
    </citation>
    <scope>NUCLEOTIDE SEQUENCE [LARGE SCALE GENOMIC DNA]</scope>
    <source>
        <strain evidence="2 3">CBS 117.55</strain>
    </source>
</reference>
<dbReference type="Proteomes" id="UP000247233">
    <property type="component" value="Unassembled WGS sequence"/>
</dbReference>
<proteinExistence type="predicted"/>